<evidence type="ECO:0000313" key="9">
    <source>
        <dbReference type="Proteomes" id="UP000525652"/>
    </source>
</evidence>
<evidence type="ECO:0000256" key="6">
    <source>
        <dbReference type="RuleBase" id="RU362079"/>
    </source>
</evidence>
<keyword evidence="5 6" id="KW-0456">Lyase</keyword>
<evidence type="ECO:0000256" key="5">
    <source>
        <dbReference type="ARBA" id="ARBA00023239"/>
    </source>
</evidence>
<evidence type="ECO:0000313" key="8">
    <source>
        <dbReference type="EMBL" id="MBC2601542.1"/>
    </source>
</evidence>
<dbReference type="GO" id="GO:0046654">
    <property type="term" value="P:tetrahydrofolate biosynthetic process"/>
    <property type="evidence" value="ECO:0007669"/>
    <property type="project" value="UniProtKB-UniRule"/>
</dbReference>
<evidence type="ECO:0000256" key="1">
    <source>
        <dbReference type="ARBA" id="ARBA00001353"/>
    </source>
</evidence>
<comment type="similarity">
    <text evidence="3 6">Belongs to the DHNA family.</text>
</comment>
<evidence type="ECO:0000256" key="3">
    <source>
        <dbReference type="ARBA" id="ARBA00005708"/>
    </source>
</evidence>
<accession>A0A7X1AX50</accession>
<gene>
    <name evidence="8" type="primary">folB</name>
    <name evidence="8" type="ORF">H5P30_07095</name>
</gene>
<dbReference type="Proteomes" id="UP000525652">
    <property type="component" value="Unassembled WGS sequence"/>
</dbReference>
<dbReference type="PANTHER" id="PTHR42844">
    <property type="entry name" value="DIHYDRONEOPTERIN ALDOLASE 1-RELATED"/>
    <property type="match status" value="1"/>
</dbReference>
<dbReference type="EMBL" id="JACHVA010000053">
    <property type="protein sequence ID" value="MBC2601542.1"/>
    <property type="molecule type" value="Genomic_DNA"/>
</dbReference>
<dbReference type="InterPro" id="IPR043133">
    <property type="entry name" value="GTP-CH-I_C/QueF"/>
</dbReference>
<dbReference type="GO" id="GO:0046656">
    <property type="term" value="P:folic acid biosynthetic process"/>
    <property type="evidence" value="ECO:0007669"/>
    <property type="project" value="UniProtKB-UniRule"/>
</dbReference>
<dbReference type="Gene3D" id="3.30.1130.10">
    <property type="match status" value="1"/>
</dbReference>
<dbReference type="RefSeq" id="WP_185692251.1">
    <property type="nucleotide sequence ID" value="NZ_JACHVA010000053.1"/>
</dbReference>
<dbReference type="FunFam" id="3.30.1130.10:FF:000003">
    <property type="entry name" value="7,8-dihydroneopterin aldolase"/>
    <property type="match status" value="1"/>
</dbReference>
<feature type="domain" description="Dihydroneopterin aldolase/epimerase" evidence="7">
    <location>
        <begin position="8"/>
        <end position="121"/>
    </location>
</feature>
<comment type="function">
    <text evidence="6">Catalyzes the conversion of 7,8-dihydroneopterin to 6-hydroxymethyl-7,8-dihydropterin.</text>
</comment>
<dbReference type="Pfam" id="PF02152">
    <property type="entry name" value="FolB"/>
    <property type="match status" value="1"/>
</dbReference>
<dbReference type="SUPFAM" id="SSF55620">
    <property type="entry name" value="Tetrahydrobiopterin biosynthesis enzymes-like"/>
    <property type="match status" value="1"/>
</dbReference>
<dbReference type="CDD" id="cd00534">
    <property type="entry name" value="DHNA_DHNTPE"/>
    <property type="match status" value="1"/>
</dbReference>
<dbReference type="EC" id="4.1.2.25" evidence="6"/>
<comment type="pathway">
    <text evidence="2 6">Cofactor biosynthesis; tetrahydrofolate biosynthesis; 2-amino-4-hydroxy-6-hydroxymethyl-7,8-dihydropteridine diphosphate from 7,8-dihydroneopterin triphosphate: step 3/4.</text>
</comment>
<reference evidence="8 9" key="1">
    <citation type="submission" date="2020-07" db="EMBL/GenBank/DDBJ databases">
        <authorList>
            <person name="Feng X."/>
        </authorList>
    </citation>
    <scope>NUCLEOTIDE SEQUENCE [LARGE SCALE GENOMIC DNA]</scope>
    <source>
        <strain evidence="8 9">JCM14086</strain>
    </source>
</reference>
<dbReference type="GO" id="GO:0004150">
    <property type="term" value="F:dihydroneopterin aldolase activity"/>
    <property type="evidence" value="ECO:0007669"/>
    <property type="project" value="UniProtKB-UniRule"/>
</dbReference>
<dbReference type="GO" id="GO:0005737">
    <property type="term" value="C:cytoplasm"/>
    <property type="evidence" value="ECO:0007669"/>
    <property type="project" value="TreeGrafter"/>
</dbReference>
<comment type="catalytic activity">
    <reaction evidence="1 6">
        <text>7,8-dihydroneopterin = 6-hydroxymethyl-7,8-dihydropterin + glycolaldehyde</text>
        <dbReference type="Rhea" id="RHEA:10540"/>
        <dbReference type="ChEBI" id="CHEBI:17001"/>
        <dbReference type="ChEBI" id="CHEBI:17071"/>
        <dbReference type="ChEBI" id="CHEBI:44841"/>
        <dbReference type="EC" id="4.1.2.25"/>
    </reaction>
</comment>
<dbReference type="NCBIfam" id="TIGR00526">
    <property type="entry name" value="folB_dom"/>
    <property type="match status" value="1"/>
</dbReference>
<keyword evidence="9" id="KW-1185">Reference proteome</keyword>
<name>A0A7X1AX50_9BACT</name>
<sequence length="125" mass="14292">MKESPDLIRLRGLAFFGFHGNNPAEAEFGQRFFVDLELRTDVCEAGKSDNLEHAVDYSAVYLKVRHWMEQERFHLLEALATRIAEGILEDFARVSSVVVEVRKPQAPLPGIFDEISVSVERCRQE</sequence>
<dbReference type="SMART" id="SM00905">
    <property type="entry name" value="FolB"/>
    <property type="match status" value="1"/>
</dbReference>
<dbReference type="AlphaFoldDB" id="A0A7X1AX50"/>
<dbReference type="UniPathway" id="UPA00077">
    <property type="reaction ID" value="UER00154"/>
</dbReference>
<evidence type="ECO:0000259" key="7">
    <source>
        <dbReference type="SMART" id="SM00905"/>
    </source>
</evidence>
<comment type="caution">
    <text evidence="8">The sequence shown here is derived from an EMBL/GenBank/DDBJ whole genome shotgun (WGS) entry which is preliminary data.</text>
</comment>
<organism evidence="8 9">
    <name type="scientific">Puniceicoccus vermicola</name>
    <dbReference type="NCBI Taxonomy" id="388746"/>
    <lineage>
        <taxon>Bacteria</taxon>
        <taxon>Pseudomonadati</taxon>
        <taxon>Verrucomicrobiota</taxon>
        <taxon>Opitutia</taxon>
        <taxon>Puniceicoccales</taxon>
        <taxon>Puniceicoccaceae</taxon>
        <taxon>Puniceicoccus</taxon>
    </lineage>
</organism>
<evidence type="ECO:0000256" key="2">
    <source>
        <dbReference type="ARBA" id="ARBA00005013"/>
    </source>
</evidence>
<dbReference type="NCBIfam" id="TIGR00525">
    <property type="entry name" value="folB"/>
    <property type="match status" value="1"/>
</dbReference>
<dbReference type="InterPro" id="IPR006156">
    <property type="entry name" value="Dihydroneopterin_aldolase"/>
</dbReference>
<keyword evidence="4 6" id="KW-0289">Folate biosynthesis</keyword>
<evidence type="ECO:0000256" key="4">
    <source>
        <dbReference type="ARBA" id="ARBA00022909"/>
    </source>
</evidence>
<protein>
    <recommendedName>
        <fullName evidence="6">7,8-dihydroneopterin aldolase</fullName>
        <ecNumber evidence="6">4.1.2.25</ecNumber>
    </recommendedName>
</protein>
<dbReference type="PANTHER" id="PTHR42844:SF1">
    <property type="entry name" value="DIHYDRONEOPTERIN ALDOLASE 1-RELATED"/>
    <property type="match status" value="1"/>
</dbReference>
<dbReference type="InterPro" id="IPR006157">
    <property type="entry name" value="FolB_dom"/>
</dbReference>
<proteinExistence type="inferred from homology"/>